<protein>
    <recommendedName>
        <fullName evidence="1">RRXRR domain-containing protein</fullName>
    </recommendedName>
</protein>
<name>A0A2T2X865_9FIRM</name>
<gene>
    <name evidence="2" type="ORF">C7B43_05155</name>
</gene>
<proteinExistence type="predicted"/>
<evidence type="ECO:0000259" key="1">
    <source>
        <dbReference type="Pfam" id="PF14239"/>
    </source>
</evidence>
<dbReference type="Proteomes" id="UP000242699">
    <property type="component" value="Unassembled WGS sequence"/>
</dbReference>
<dbReference type="EMBL" id="PXYT01000008">
    <property type="protein sequence ID" value="PSR30679.1"/>
    <property type="molecule type" value="Genomic_DNA"/>
</dbReference>
<comment type="caution">
    <text evidence="2">The sequence shown here is derived from an EMBL/GenBank/DDBJ whole genome shotgun (WGS) entry which is preliminary data.</text>
</comment>
<sequence length="230" mass="25999">MVFVLGWPKRLLMSCTEQRAHKLLEYGLAVSHKRAFFTIRLKARTVEDSALQPFETHFDTGSKVTGITIIWEPPHDPKGIIFEESVHKAKIKGQSDTRRAFGRVRTNRIDNLVLVCAPGNLRKNNRREAKCSSPGIRLQPKKPLKDLVLTNASQWRLSQLKVNQLPLKAHREAAASATKGSQIFNRTQRRFPVRRPKYIGTRHKNSGDPRPLSTLSRGLIVPNSTLVAAE</sequence>
<reference evidence="2 3" key="1">
    <citation type="journal article" date="2014" name="BMC Genomics">
        <title>Comparison of environmental and isolate Sulfobacillus genomes reveals diverse carbon, sulfur, nitrogen, and hydrogen metabolisms.</title>
        <authorList>
            <person name="Justice N.B."/>
            <person name="Norman A."/>
            <person name="Brown C.T."/>
            <person name="Singh A."/>
            <person name="Thomas B.C."/>
            <person name="Banfield J.F."/>
        </authorList>
    </citation>
    <scope>NUCLEOTIDE SEQUENCE [LARGE SCALE GENOMIC DNA]</scope>
    <source>
        <strain evidence="2">AMDSBA1</strain>
    </source>
</reference>
<dbReference type="InterPro" id="IPR025938">
    <property type="entry name" value="RRXRR_dom"/>
</dbReference>
<evidence type="ECO:0000313" key="2">
    <source>
        <dbReference type="EMBL" id="PSR30679.1"/>
    </source>
</evidence>
<dbReference type="Pfam" id="PF14239">
    <property type="entry name" value="RRXRR"/>
    <property type="match status" value="1"/>
</dbReference>
<evidence type="ECO:0000313" key="3">
    <source>
        <dbReference type="Proteomes" id="UP000242699"/>
    </source>
</evidence>
<dbReference type="AlphaFoldDB" id="A0A2T2X865"/>
<accession>A0A2T2X865</accession>
<organism evidence="2 3">
    <name type="scientific">Sulfobacillus benefaciens</name>
    <dbReference type="NCBI Taxonomy" id="453960"/>
    <lineage>
        <taxon>Bacteria</taxon>
        <taxon>Bacillati</taxon>
        <taxon>Bacillota</taxon>
        <taxon>Clostridia</taxon>
        <taxon>Eubacteriales</taxon>
        <taxon>Clostridiales Family XVII. Incertae Sedis</taxon>
        <taxon>Sulfobacillus</taxon>
    </lineage>
</organism>
<feature type="domain" description="RRXRR" evidence="1">
    <location>
        <begin position="2"/>
        <end position="137"/>
    </location>
</feature>